<protein>
    <submittedName>
        <fullName evidence="8">Aminotransferase class V-fold PLP-dependent enzyme</fullName>
    </submittedName>
</protein>
<keyword evidence="8" id="KW-0032">Aminotransferase</keyword>
<dbReference type="SUPFAM" id="SSF53383">
    <property type="entry name" value="PLP-dependent transferases"/>
    <property type="match status" value="1"/>
</dbReference>
<comment type="caution">
    <text evidence="8">The sequence shown here is derived from an EMBL/GenBank/DDBJ whole genome shotgun (WGS) entry which is preliminary data.</text>
</comment>
<dbReference type="PANTHER" id="PTHR11999:SF70">
    <property type="entry name" value="MIP05841P"/>
    <property type="match status" value="1"/>
</dbReference>
<dbReference type="AlphaFoldDB" id="A0A6B1DTF9"/>
<feature type="modified residue" description="N6-(pyridoxal phosphate)lysine" evidence="6">
    <location>
        <position position="333"/>
    </location>
</feature>
<dbReference type="InterPro" id="IPR015421">
    <property type="entry name" value="PyrdxlP-dep_Trfase_major"/>
</dbReference>
<dbReference type="Pfam" id="PF00282">
    <property type="entry name" value="Pyridoxal_deC"/>
    <property type="match status" value="1"/>
</dbReference>
<keyword evidence="5 7" id="KW-0456">Lyase</keyword>
<dbReference type="PRINTS" id="PR00800">
    <property type="entry name" value="YHDCRBOXLASE"/>
</dbReference>
<dbReference type="GO" id="GO:0004058">
    <property type="term" value="F:aromatic-L-amino-acid decarboxylase activity"/>
    <property type="evidence" value="ECO:0007669"/>
    <property type="project" value="UniProtKB-ARBA"/>
</dbReference>
<dbReference type="Gene3D" id="3.40.640.10">
    <property type="entry name" value="Type I PLP-dependent aspartate aminotransferase-like (Major domain)"/>
    <property type="match status" value="1"/>
</dbReference>
<keyword evidence="4 6" id="KW-0663">Pyridoxal phosphate</keyword>
<dbReference type="Gene3D" id="1.20.1340.10">
    <property type="entry name" value="dopa decarboxylase, N-terminal domain"/>
    <property type="match status" value="1"/>
</dbReference>
<dbReference type="GO" id="GO:0008483">
    <property type="term" value="F:transaminase activity"/>
    <property type="evidence" value="ECO:0007669"/>
    <property type="project" value="UniProtKB-KW"/>
</dbReference>
<evidence type="ECO:0000256" key="6">
    <source>
        <dbReference type="PIRSR" id="PIRSR602129-50"/>
    </source>
</evidence>
<comment type="cofactor">
    <cofactor evidence="1 6 7">
        <name>pyridoxal 5'-phosphate</name>
        <dbReference type="ChEBI" id="CHEBI:597326"/>
    </cofactor>
</comment>
<accession>A0A6B1DTF9</accession>
<keyword evidence="3" id="KW-0210">Decarboxylase</keyword>
<dbReference type="GO" id="GO:0030170">
    <property type="term" value="F:pyridoxal phosphate binding"/>
    <property type="evidence" value="ECO:0007669"/>
    <property type="project" value="InterPro"/>
</dbReference>
<evidence type="ECO:0000313" key="8">
    <source>
        <dbReference type="EMBL" id="MYD90246.1"/>
    </source>
</evidence>
<sequence length="519" mass="56913">MVPVKSGGHGSTASLGTAGIKVEFIGVESGPTPHNETIMNPLKNNLDLQMTEEEMRSLAHLVTELVMERVGNLSREPAWDGDFRLELEDQLLAEPPEEGQSPKEVFERAAHKILPFAARIDHPRFFGFIPSSPTWPGVLADFMVAGHQVNQCTWLTSSGPSQLELVVIDWFRRWIGYPEGAGGLFTSGGSAASLDAFVAAREAAGNPERATVYMSDQSHSVLSRAAMIMGVRRECIRMIPSDEAFQLDMDALARAVQADRAAGFNPLIICATAGTASTGAVDPLEAMADFCEEEKIWMHVDAAYGGFAVLTEEGRELLQGLERADSIGLDAHKWLFQPYEAGSLLVKDGSTLEKAFAVHPDILQDTVWGKDHPNFVDRGLQLSRSVRALKVWVSIQTFGMAAFRRAVAKGMELASQAEEFVHASPILESLTPASLGIVCLRINPADTHRSEETLEQVNRTILARLFWDDDAFVSSTLLHGTFSLRLCILNHTTTWDDVRETLETIERFGREELAGGVRG</sequence>
<evidence type="ECO:0000256" key="4">
    <source>
        <dbReference type="ARBA" id="ARBA00022898"/>
    </source>
</evidence>
<proteinExistence type="inferred from homology"/>
<keyword evidence="8" id="KW-0808">Transferase</keyword>
<dbReference type="Gene3D" id="3.90.1150.10">
    <property type="entry name" value="Aspartate Aminotransferase, domain 1"/>
    <property type="match status" value="1"/>
</dbReference>
<name>A0A6B1DTF9_9CHLR</name>
<dbReference type="EMBL" id="VXPY01000053">
    <property type="protein sequence ID" value="MYD90246.1"/>
    <property type="molecule type" value="Genomic_DNA"/>
</dbReference>
<dbReference type="InterPro" id="IPR015424">
    <property type="entry name" value="PyrdxlP-dep_Trfase"/>
</dbReference>
<evidence type="ECO:0000256" key="7">
    <source>
        <dbReference type="RuleBase" id="RU000382"/>
    </source>
</evidence>
<dbReference type="GO" id="GO:0019752">
    <property type="term" value="P:carboxylic acid metabolic process"/>
    <property type="evidence" value="ECO:0007669"/>
    <property type="project" value="InterPro"/>
</dbReference>
<dbReference type="PROSITE" id="PS00392">
    <property type="entry name" value="DDC_GAD_HDC_YDC"/>
    <property type="match status" value="1"/>
</dbReference>
<dbReference type="InterPro" id="IPR021115">
    <property type="entry name" value="Pyridoxal-P_BS"/>
</dbReference>
<dbReference type="PANTHER" id="PTHR11999">
    <property type="entry name" value="GROUP II PYRIDOXAL-5-PHOSPHATE DECARBOXYLASE"/>
    <property type="match status" value="1"/>
</dbReference>
<dbReference type="InterPro" id="IPR002129">
    <property type="entry name" value="PyrdxlP-dep_de-COase"/>
</dbReference>
<gene>
    <name evidence="8" type="ORF">F4Y08_07890</name>
</gene>
<dbReference type="InterPro" id="IPR010977">
    <property type="entry name" value="Aromatic_deC"/>
</dbReference>
<evidence type="ECO:0000256" key="1">
    <source>
        <dbReference type="ARBA" id="ARBA00001933"/>
    </source>
</evidence>
<evidence type="ECO:0000256" key="2">
    <source>
        <dbReference type="ARBA" id="ARBA00009533"/>
    </source>
</evidence>
<evidence type="ECO:0000256" key="5">
    <source>
        <dbReference type="ARBA" id="ARBA00023239"/>
    </source>
</evidence>
<dbReference type="InterPro" id="IPR015422">
    <property type="entry name" value="PyrdxlP-dep_Trfase_small"/>
</dbReference>
<comment type="similarity">
    <text evidence="2 7">Belongs to the group II decarboxylase family.</text>
</comment>
<dbReference type="GO" id="GO:0006520">
    <property type="term" value="P:amino acid metabolic process"/>
    <property type="evidence" value="ECO:0007669"/>
    <property type="project" value="InterPro"/>
</dbReference>
<evidence type="ECO:0000256" key="3">
    <source>
        <dbReference type="ARBA" id="ARBA00022793"/>
    </source>
</evidence>
<reference evidence="8" key="1">
    <citation type="submission" date="2019-09" db="EMBL/GenBank/DDBJ databases">
        <title>Characterisation of the sponge microbiome using genome-centric metagenomics.</title>
        <authorList>
            <person name="Engelberts J.P."/>
            <person name="Robbins S.J."/>
            <person name="De Goeij J.M."/>
            <person name="Aranda M."/>
            <person name="Bell S.C."/>
            <person name="Webster N.S."/>
        </authorList>
    </citation>
    <scope>NUCLEOTIDE SEQUENCE</scope>
    <source>
        <strain evidence="8">SB0662_bin_9</strain>
    </source>
</reference>
<organism evidence="8">
    <name type="scientific">Caldilineaceae bacterium SB0662_bin_9</name>
    <dbReference type="NCBI Taxonomy" id="2605258"/>
    <lineage>
        <taxon>Bacteria</taxon>
        <taxon>Bacillati</taxon>
        <taxon>Chloroflexota</taxon>
        <taxon>Caldilineae</taxon>
        <taxon>Caldilineales</taxon>
        <taxon>Caldilineaceae</taxon>
    </lineage>
</organism>